<dbReference type="GO" id="GO:0003723">
    <property type="term" value="F:RNA binding"/>
    <property type="evidence" value="ECO:0007669"/>
    <property type="project" value="UniProtKB-KW"/>
</dbReference>
<keyword evidence="6 13" id="KW-0378">Hydrolase</keyword>
<keyword evidence="4" id="KW-0963">Cytoplasm</keyword>
<evidence type="ECO:0000256" key="11">
    <source>
        <dbReference type="SAM" id="MobiDB-lite"/>
    </source>
</evidence>
<dbReference type="GO" id="GO:0000290">
    <property type="term" value="P:deadenylation-dependent decapping of nuclear-transcribed mRNA"/>
    <property type="evidence" value="ECO:0007669"/>
    <property type="project" value="InterPro"/>
</dbReference>
<dbReference type="AlphaFoldDB" id="A0A226DXV0"/>
<dbReference type="Gene3D" id="3.90.79.10">
    <property type="entry name" value="Nucleoside Triphosphate Pyrophosphohydrolase"/>
    <property type="match status" value="1"/>
</dbReference>
<dbReference type="InterPro" id="IPR015797">
    <property type="entry name" value="NUDIX_hydrolase-like_dom_sf"/>
</dbReference>
<dbReference type="GO" id="GO:0140933">
    <property type="term" value="F:5'-(N(7)-methylguanosine 5'-triphospho)-[mRNA] hydrolase activity"/>
    <property type="evidence" value="ECO:0007669"/>
    <property type="project" value="UniProtKB-EC"/>
</dbReference>
<feature type="region of interest" description="Disordered" evidence="11">
    <location>
        <begin position="70"/>
        <end position="91"/>
    </location>
</feature>
<keyword evidence="7" id="KW-0694">RNA-binding</keyword>
<evidence type="ECO:0000259" key="12">
    <source>
        <dbReference type="PROSITE" id="PS51462"/>
    </source>
</evidence>
<evidence type="ECO:0000256" key="9">
    <source>
        <dbReference type="ARBA" id="ARBA00047661"/>
    </source>
</evidence>
<keyword evidence="5" id="KW-0479">Metal-binding</keyword>
<dbReference type="InterPro" id="IPR036189">
    <property type="entry name" value="DCP2_BoxA_sf"/>
</dbReference>
<accession>A0A226DXV0</accession>
<dbReference type="Proteomes" id="UP000198287">
    <property type="component" value="Unassembled WGS sequence"/>
</dbReference>
<dbReference type="GO" id="GO:0000932">
    <property type="term" value="C:P-body"/>
    <property type="evidence" value="ECO:0007669"/>
    <property type="project" value="TreeGrafter"/>
</dbReference>
<feature type="region of interest" description="Disordered" evidence="11">
    <location>
        <begin position="432"/>
        <end position="453"/>
    </location>
</feature>
<reference evidence="13 14" key="1">
    <citation type="submission" date="2015-12" db="EMBL/GenBank/DDBJ databases">
        <title>The genome of Folsomia candida.</title>
        <authorList>
            <person name="Faddeeva A."/>
            <person name="Derks M.F."/>
            <person name="Anvar Y."/>
            <person name="Smit S."/>
            <person name="Van Straalen N."/>
            <person name="Roelofs D."/>
        </authorList>
    </citation>
    <scope>NUCLEOTIDE SEQUENCE [LARGE SCALE GENOMIC DNA]</scope>
    <source>
        <strain evidence="13 14">VU population</strain>
        <tissue evidence="13">Whole body</tissue>
    </source>
</reference>
<dbReference type="CDD" id="cd03672">
    <property type="entry name" value="NUDIX_Dcp2p_Nudt20"/>
    <property type="match status" value="1"/>
</dbReference>
<dbReference type="FunFam" id="3.90.79.10:FF:000003">
    <property type="entry name" value="M7GpppN-mRNA hydrolase isoform 2"/>
    <property type="match status" value="1"/>
</dbReference>
<evidence type="ECO:0000256" key="4">
    <source>
        <dbReference type="ARBA" id="ARBA00022490"/>
    </source>
</evidence>
<keyword evidence="14" id="KW-1185">Reference proteome</keyword>
<dbReference type="InterPro" id="IPR044099">
    <property type="entry name" value="Dcp2_NUDIX"/>
</dbReference>
<dbReference type="PROSITE" id="PS00893">
    <property type="entry name" value="NUDIX_BOX"/>
    <property type="match status" value="1"/>
</dbReference>
<dbReference type="GO" id="GO:0030145">
    <property type="term" value="F:manganese ion binding"/>
    <property type="evidence" value="ECO:0007669"/>
    <property type="project" value="InterPro"/>
</dbReference>
<dbReference type="InterPro" id="IPR007722">
    <property type="entry name" value="DCP2_BoxA"/>
</dbReference>
<comment type="cofactor">
    <cofactor evidence="1">
        <name>Mn(2+)</name>
        <dbReference type="ChEBI" id="CHEBI:29035"/>
    </cofactor>
</comment>
<dbReference type="GO" id="GO:0000184">
    <property type="term" value="P:nuclear-transcribed mRNA catabolic process, nonsense-mediated decay"/>
    <property type="evidence" value="ECO:0007669"/>
    <property type="project" value="InterPro"/>
</dbReference>
<evidence type="ECO:0000256" key="1">
    <source>
        <dbReference type="ARBA" id="ARBA00001936"/>
    </source>
</evidence>
<evidence type="ECO:0000256" key="8">
    <source>
        <dbReference type="ARBA" id="ARBA00023211"/>
    </source>
</evidence>
<dbReference type="InterPro" id="IPR000086">
    <property type="entry name" value="NUDIX_hydrolase_dom"/>
</dbReference>
<name>A0A226DXV0_FOLCA</name>
<keyword evidence="8" id="KW-0464">Manganese</keyword>
<evidence type="ECO:0000256" key="2">
    <source>
        <dbReference type="ARBA" id="ARBA00004496"/>
    </source>
</evidence>
<evidence type="ECO:0000256" key="7">
    <source>
        <dbReference type="ARBA" id="ARBA00022884"/>
    </source>
</evidence>
<protein>
    <recommendedName>
        <fullName evidence="10">mRNA-decapping enzyme 2</fullName>
    </recommendedName>
</protein>
<dbReference type="PROSITE" id="PS51462">
    <property type="entry name" value="NUDIX"/>
    <property type="match status" value="1"/>
</dbReference>
<comment type="caution">
    <text evidence="13">The sequence shown here is derived from an EMBL/GenBank/DDBJ whole genome shotgun (WGS) entry which is preliminary data.</text>
</comment>
<dbReference type="Pfam" id="PF05026">
    <property type="entry name" value="DCP2"/>
    <property type="match status" value="1"/>
</dbReference>
<dbReference type="Pfam" id="PF00293">
    <property type="entry name" value="NUDIX"/>
    <property type="match status" value="1"/>
</dbReference>
<dbReference type="EMBL" id="LNIX01000009">
    <property type="protein sequence ID" value="OXA50103.1"/>
    <property type="molecule type" value="Genomic_DNA"/>
</dbReference>
<dbReference type="PANTHER" id="PTHR23114">
    <property type="entry name" value="M7GPPPN-MRNA HYDROLASE"/>
    <property type="match status" value="1"/>
</dbReference>
<dbReference type="OrthoDB" id="18996at2759"/>
<feature type="domain" description="Nudix hydrolase" evidence="12">
    <location>
        <begin position="207"/>
        <end position="333"/>
    </location>
</feature>
<evidence type="ECO:0000313" key="14">
    <source>
        <dbReference type="Proteomes" id="UP000198287"/>
    </source>
</evidence>
<proteinExistence type="inferred from homology"/>
<feature type="compositionally biased region" description="Polar residues" evidence="11">
    <location>
        <begin position="78"/>
        <end position="91"/>
    </location>
</feature>
<comment type="similarity">
    <text evidence="3">Belongs to the Nudix hydrolase family. DCP2 subfamily.</text>
</comment>
<sequence>MNDLYLLNKFCLFIRREKPVKMSFNYVNSLPLGGLMGASPYSNVQILDAFTLQQHQQHLRQNHLYQQYQQRSYHRSNSKGTPNSSHHYQQTPSLSKDQLLQPLINSTPPVIKFRLPDRVIQDVLCRFIMNIPEEEKFDPVRALFQVELAHWFFIDHYCTDEGDPALASLGHIPFNQFAYIIFKEAPHLRQYYENVDKYLADFRTYRSRVPTYGAILMNQDLTQVVLVQGFRNQWGFPKGKVNENEDPIECAIREVFEETGYNMRPLINPNHFIESKTHDRNDRLYLVRGVDTQFPFFPQTQYEIKQISWFNIDEIPEHKKDTNPKISGHGQAVSNFFTIYTYVKRLKQWIADKLEGRNRIQCFRSKYFNQNQEEEENCTLEETYSLQSEYTINTPSQSYHLTSNLSGALSSVPGKNGDELIRVLGGMRITSSQDDGDSFHKTPGNISIGSGKKKGANIKKRLFEDNSIISQDSQQVSSKDAANFLSMAMGIPVTNNHNGNNSSKSVSTSLSISQSSPFFGKLPSSVKTSTPNVAQAASSSIQASQIKNKHKHHEYINSPLTAKSWDNFEFDKDKLMKALQIGDPPP</sequence>
<dbReference type="STRING" id="158441.A0A226DXV0"/>
<evidence type="ECO:0000256" key="10">
    <source>
        <dbReference type="ARBA" id="ARBA00078183"/>
    </source>
</evidence>
<dbReference type="InterPro" id="IPR020084">
    <property type="entry name" value="NUDIX_hydrolase_CS"/>
</dbReference>
<gene>
    <name evidence="13" type="ORF">Fcan01_14992</name>
</gene>
<dbReference type="SMART" id="SM01125">
    <property type="entry name" value="DCP2"/>
    <property type="match status" value="1"/>
</dbReference>
<dbReference type="SUPFAM" id="SSF55811">
    <property type="entry name" value="Nudix"/>
    <property type="match status" value="1"/>
</dbReference>
<organism evidence="13 14">
    <name type="scientific">Folsomia candida</name>
    <name type="common">Springtail</name>
    <dbReference type="NCBI Taxonomy" id="158441"/>
    <lineage>
        <taxon>Eukaryota</taxon>
        <taxon>Metazoa</taxon>
        <taxon>Ecdysozoa</taxon>
        <taxon>Arthropoda</taxon>
        <taxon>Hexapoda</taxon>
        <taxon>Collembola</taxon>
        <taxon>Entomobryomorpha</taxon>
        <taxon>Isotomoidea</taxon>
        <taxon>Isotomidae</taxon>
        <taxon>Proisotominae</taxon>
        <taxon>Folsomia</taxon>
    </lineage>
</organism>
<comment type="catalytic activity">
    <reaction evidence="9">
        <text>a 5'-end (N(7)-methyl 5'-triphosphoguanosine)-ribonucleoside in mRNA + H2O = N(7)-methyl-GDP + a 5'-end phospho-ribonucleoside in mRNA + 2 H(+)</text>
        <dbReference type="Rhea" id="RHEA:67484"/>
        <dbReference type="Rhea" id="RHEA-COMP:15692"/>
        <dbReference type="Rhea" id="RHEA-COMP:17167"/>
        <dbReference type="ChEBI" id="CHEBI:15377"/>
        <dbReference type="ChEBI" id="CHEBI:15378"/>
        <dbReference type="ChEBI" id="CHEBI:63714"/>
        <dbReference type="ChEBI" id="CHEBI:138282"/>
        <dbReference type="ChEBI" id="CHEBI:156461"/>
        <dbReference type="EC" id="3.6.1.62"/>
    </reaction>
    <physiologicalReaction direction="left-to-right" evidence="9">
        <dbReference type="Rhea" id="RHEA:67485"/>
    </physiologicalReaction>
</comment>
<comment type="subcellular location">
    <subcellularLocation>
        <location evidence="2">Cytoplasm</location>
    </subcellularLocation>
</comment>
<evidence type="ECO:0000256" key="3">
    <source>
        <dbReference type="ARBA" id="ARBA00005279"/>
    </source>
</evidence>
<evidence type="ECO:0000256" key="5">
    <source>
        <dbReference type="ARBA" id="ARBA00022723"/>
    </source>
</evidence>
<dbReference type="PANTHER" id="PTHR23114:SF17">
    <property type="entry name" value="M7GPPPN-MRNA HYDROLASE"/>
    <property type="match status" value="1"/>
</dbReference>
<evidence type="ECO:0000256" key="6">
    <source>
        <dbReference type="ARBA" id="ARBA00022801"/>
    </source>
</evidence>
<dbReference type="Gene3D" id="1.10.10.1050">
    <property type="entry name" value="Dcp2, box A domain"/>
    <property type="match status" value="1"/>
</dbReference>
<evidence type="ECO:0000313" key="13">
    <source>
        <dbReference type="EMBL" id="OXA50103.1"/>
    </source>
</evidence>
<dbReference type="SUPFAM" id="SSF140586">
    <property type="entry name" value="Dcp2 domain-like"/>
    <property type="match status" value="1"/>
</dbReference>